<dbReference type="InterPro" id="IPR019734">
    <property type="entry name" value="TPR_rpt"/>
</dbReference>
<dbReference type="AlphaFoldDB" id="A0A0V0QNF3"/>
<keyword evidence="2" id="KW-0175">Coiled coil</keyword>
<dbReference type="Proteomes" id="UP000054937">
    <property type="component" value="Unassembled WGS sequence"/>
</dbReference>
<dbReference type="InParanoid" id="A0A0V0QNF3"/>
<dbReference type="PROSITE" id="PS50005">
    <property type="entry name" value="TPR"/>
    <property type="match status" value="1"/>
</dbReference>
<dbReference type="EMBL" id="LDAU01000131">
    <property type="protein sequence ID" value="KRX03488.1"/>
    <property type="molecule type" value="Genomic_DNA"/>
</dbReference>
<evidence type="ECO:0000313" key="3">
    <source>
        <dbReference type="EMBL" id="KRX03488.1"/>
    </source>
</evidence>
<name>A0A0V0QNF3_PSEPJ</name>
<dbReference type="InterPro" id="IPR011990">
    <property type="entry name" value="TPR-like_helical_dom_sf"/>
</dbReference>
<feature type="coiled-coil region" evidence="2">
    <location>
        <begin position="58"/>
        <end position="108"/>
    </location>
</feature>
<accession>A0A0V0QNF3</accession>
<gene>
    <name evidence="3" type="ORF">PPERSA_02867</name>
</gene>
<protein>
    <submittedName>
        <fullName evidence="3">Uncharacterized protein</fullName>
    </submittedName>
</protein>
<evidence type="ECO:0000256" key="1">
    <source>
        <dbReference type="PROSITE-ProRule" id="PRU00339"/>
    </source>
</evidence>
<keyword evidence="4" id="KW-1185">Reference proteome</keyword>
<keyword evidence="1" id="KW-0802">TPR repeat</keyword>
<organism evidence="3 4">
    <name type="scientific">Pseudocohnilembus persalinus</name>
    <name type="common">Ciliate</name>
    <dbReference type="NCBI Taxonomy" id="266149"/>
    <lineage>
        <taxon>Eukaryota</taxon>
        <taxon>Sar</taxon>
        <taxon>Alveolata</taxon>
        <taxon>Ciliophora</taxon>
        <taxon>Intramacronucleata</taxon>
        <taxon>Oligohymenophorea</taxon>
        <taxon>Scuticociliatia</taxon>
        <taxon>Philasterida</taxon>
        <taxon>Pseudocohnilembidae</taxon>
        <taxon>Pseudocohnilembus</taxon>
    </lineage>
</organism>
<proteinExistence type="predicted"/>
<comment type="caution">
    <text evidence="3">The sequence shown here is derived from an EMBL/GenBank/DDBJ whole genome shotgun (WGS) entry which is preliminary data.</text>
</comment>
<dbReference type="Gene3D" id="1.25.40.10">
    <property type="entry name" value="Tetratricopeptide repeat domain"/>
    <property type="match status" value="1"/>
</dbReference>
<sequence>MGQLQTSSNKSEKRFFSKLSFCQQRKKRKQFEELALLLQTDEPFSDIQVISNIAKYDKIQYQKDYQKGQEKINNLLQQQKMLKIHLNKVEDEQKIEDVSDKIQVNENEKKNQNNYQKNDNKQDVLQVDKIQHLNKKPKNNQAKFNNYETAYYLFQQAKFTYFQEEFGNFAKFNQCEKLLNEAIQLNPYFYTCYLFIALIQYQILVNKFFVTLKNSPNNNISQLQNSFCGYKNLNQNELKTLIYKNLNKFYDFSKDIDEDHIDYKYLYLLYQDYQAVAQYLEFSLLFLTQVENEESLQKKLKQKYENIISIDNLFLIKEQEMTSLWKFEISSWRKLLSFSQIKISYALITNIVIPSSIRYQNSGHSEKEEEEKIRQILKDQLEQQQNINLESYDSLFQLGNQKLNNTNNKQQQQLNYFYSNTSKDNQIIQEIKLLEKIKDQKQNKANPLQQMYINCLLSKDNTVLGQRYMLELGIELYNEKFYEQAILILQSAESLVDDSQLGSRMAYNQNFSCFASDFMDIQNSLQQTAICKYIAKCYEEIDKYKSSIQYGEKYLANLEKLANEVKSEMKESTLQVLFDLGYAYYVLNKFRNPHRGEHNKMIVYWEQCKNSRFENLKSKFKKEYIQIYKILGEYHWRHGDEDKALQNFEQGMVLNPDIIQSTLFELAQEYKTLHQYEKAEQTYKSYVKLFKENSHGYFELAKLQVKYLDKKWEAIYNTALSNYYFYNNKKKTRGKEWSLKQFQLYKYYILDGVDNDKVSQILQKIVFKQDNILRQKLLIISVMQSKLATQYFRKEINQEIISEFLLQEKYNF</sequence>
<dbReference type="SMART" id="SM00028">
    <property type="entry name" value="TPR"/>
    <property type="match status" value="3"/>
</dbReference>
<evidence type="ECO:0000313" key="4">
    <source>
        <dbReference type="Proteomes" id="UP000054937"/>
    </source>
</evidence>
<reference evidence="3 4" key="1">
    <citation type="journal article" date="2015" name="Sci. Rep.">
        <title>Genome of the facultative scuticociliatosis pathogen Pseudocohnilembus persalinus provides insight into its virulence through horizontal gene transfer.</title>
        <authorList>
            <person name="Xiong J."/>
            <person name="Wang G."/>
            <person name="Cheng J."/>
            <person name="Tian M."/>
            <person name="Pan X."/>
            <person name="Warren A."/>
            <person name="Jiang C."/>
            <person name="Yuan D."/>
            <person name="Miao W."/>
        </authorList>
    </citation>
    <scope>NUCLEOTIDE SEQUENCE [LARGE SCALE GENOMIC DNA]</scope>
    <source>
        <strain evidence="3">36N120E</strain>
    </source>
</reference>
<evidence type="ECO:0000256" key="2">
    <source>
        <dbReference type="SAM" id="Coils"/>
    </source>
</evidence>
<dbReference type="SUPFAM" id="SSF48452">
    <property type="entry name" value="TPR-like"/>
    <property type="match status" value="1"/>
</dbReference>
<feature type="repeat" description="TPR" evidence="1">
    <location>
        <begin position="625"/>
        <end position="658"/>
    </location>
</feature>